<keyword evidence="2" id="KW-0732">Signal</keyword>
<dbReference type="AlphaFoldDB" id="A0AAE0ZC55"/>
<dbReference type="PANTHER" id="PTHR46902">
    <property type="entry name" value="DOMON DOMAIN-CONTAINING PROTEIN FRRS1L"/>
    <property type="match status" value="1"/>
</dbReference>
<comment type="caution">
    <text evidence="4">The sequence shown here is derived from an EMBL/GenBank/DDBJ whole genome shotgun (WGS) entry which is preliminary data.</text>
</comment>
<dbReference type="EMBL" id="JAWDGP010004263">
    <property type="protein sequence ID" value="KAK3765971.1"/>
    <property type="molecule type" value="Genomic_DNA"/>
</dbReference>
<name>A0AAE0ZC55_9GAST</name>
<reference evidence="4" key="1">
    <citation type="journal article" date="2023" name="G3 (Bethesda)">
        <title>A reference genome for the long-term kleptoplast-retaining sea slug Elysia crispata morphotype clarki.</title>
        <authorList>
            <person name="Eastman K.E."/>
            <person name="Pendleton A.L."/>
            <person name="Shaikh M.A."/>
            <person name="Suttiyut T."/>
            <person name="Ogas R."/>
            <person name="Tomko P."/>
            <person name="Gavelis G."/>
            <person name="Widhalm J.R."/>
            <person name="Wisecaver J.H."/>
        </authorList>
    </citation>
    <scope>NUCLEOTIDE SEQUENCE</scope>
    <source>
        <strain evidence="4">ECLA1</strain>
    </source>
</reference>
<evidence type="ECO:0000256" key="1">
    <source>
        <dbReference type="SAM" id="MobiDB-lite"/>
    </source>
</evidence>
<evidence type="ECO:0000313" key="4">
    <source>
        <dbReference type="EMBL" id="KAK3765971.1"/>
    </source>
</evidence>
<evidence type="ECO:0000256" key="2">
    <source>
        <dbReference type="SAM" id="SignalP"/>
    </source>
</evidence>
<feature type="domain" description="DOMON" evidence="3">
    <location>
        <begin position="242"/>
        <end position="362"/>
    </location>
</feature>
<evidence type="ECO:0000313" key="5">
    <source>
        <dbReference type="Proteomes" id="UP001283361"/>
    </source>
</evidence>
<dbReference type="GO" id="GO:0099072">
    <property type="term" value="P:regulation of postsynaptic membrane neurotransmitter receptor levels"/>
    <property type="evidence" value="ECO:0007669"/>
    <property type="project" value="TreeGrafter"/>
</dbReference>
<keyword evidence="5" id="KW-1185">Reference proteome</keyword>
<dbReference type="PANTHER" id="PTHR46902:SF1">
    <property type="entry name" value="DOMON DOMAIN-CONTAINING PROTEIN FRRS1L"/>
    <property type="match status" value="1"/>
</dbReference>
<sequence>MNGADRVSIVVVLLGFLTVKVLGRNSTTTAISKGYCSKATDAPAQVLEVIPSTEVNGESFRTISAALAARRRKKSGYKEEPMDCSNRNMLVQGSITESGRLISVDLRTCPSVRNLVLQLRSSGFIKRKPNRRRVITCDRIHDAVVFHKPSQKQVVHIAPVSSRKMGDIFSIAWNYEVETDNKTFEWFYTGQKNITETHESNDPKYKSVKTPTESPDVQLNDDCENRFSSVRFGTPQCKHMECEYLLTYRFVNHTMLVIELSGKSDGWVALRLSSDQQMGGDEVIACKRKSSLGQDLEAMSGWISLPHSRPKKKSVRDLQLIKQQYGNGYMYCKMVRSISLNDVGGDTSLDLTANWYQMYAKGQIDSGGTMLQNTEIPPTTTEQISMLVPFQISIKTYRSQPVKVSDQTRQRKCEGDADGSRLAAPKLDNSYFTLIMVLLLIWKFEI</sequence>
<feature type="region of interest" description="Disordered" evidence="1">
    <location>
        <begin position="198"/>
        <end position="219"/>
    </location>
</feature>
<organism evidence="4 5">
    <name type="scientific">Elysia crispata</name>
    <name type="common">lettuce slug</name>
    <dbReference type="NCBI Taxonomy" id="231223"/>
    <lineage>
        <taxon>Eukaryota</taxon>
        <taxon>Metazoa</taxon>
        <taxon>Spiralia</taxon>
        <taxon>Lophotrochozoa</taxon>
        <taxon>Mollusca</taxon>
        <taxon>Gastropoda</taxon>
        <taxon>Heterobranchia</taxon>
        <taxon>Euthyneura</taxon>
        <taxon>Panpulmonata</taxon>
        <taxon>Sacoglossa</taxon>
        <taxon>Placobranchoidea</taxon>
        <taxon>Plakobranchidae</taxon>
        <taxon>Elysia</taxon>
    </lineage>
</organism>
<dbReference type="Pfam" id="PF03351">
    <property type="entry name" value="DOMON"/>
    <property type="match status" value="1"/>
</dbReference>
<feature type="signal peptide" evidence="2">
    <location>
        <begin position="1"/>
        <end position="23"/>
    </location>
</feature>
<dbReference type="PROSITE" id="PS50836">
    <property type="entry name" value="DOMON"/>
    <property type="match status" value="1"/>
</dbReference>
<evidence type="ECO:0000259" key="3">
    <source>
        <dbReference type="PROSITE" id="PS50836"/>
    </source>
</evidence>
<protein>
    <recommendedName>
        <fullName evidence="3">DOMON domain-containing protein</fullName>
    </recommendedName>
</protein>
<proteinExistence type="predicted"/>
<dbReference type="InterPro" id="IPR005018">
    <property type="entry name" value="DOMON_domain"/>
</dbReference>
<dbReference type="Proteomes" id="UP001283361">
    <property type="component" value="Unassembled WGS sequence"/>
</dbReference>
<gene>
    <name evidence="4" type="ORF">RRG08_002214</name>
</gene>
<dbReference type="GO" id="GO:1900449">
    <property type="term" value="P:regulation of glutamate receptor signaling pathway"/>
    <property type="evidence" value="ECO:0007669"/>
    <property type="project" value="InterPro"/>
</dbReference>
<accession>A0AAE0ZC55</accession>
<dbReference type="InterPro" id="IPR042789">
    <property type="entry name" value="FRRS1L"/>
</dbReference>
<feature type="chain" id="PRO_5042221362" description="DOMON domain-containing protein" evidence="2">
    <location>
        <begin position="24"/>
        <end position="446"/>
    </location>
</feature>